<dbReference type="EMBL" id="WBNK01003613">
    <property type="protein sequence ID" value="NXX99526.1"/>
    <property type="molecule type" value="Genomic_DNA"/>
</dbReference>
<evidence type="ECO:0000313" key="2">
    <source>
        <dbReference type="EMBL" id="NXX99526.1"/>
    </source>
</evidence>
<comment type="caution">
    <text evidence="2">The sequence shown here is derived from an EMBL/GenBank/DDBJ whole genome shotgun (WGS) entry which is preliminary data.</text>
</comment>
<gene>
    <name evidence="2" type="primary">Ervv2_1</name>
    <name evidence="2" type="ORF">CENBEN_R15312</name>
</gene>
<reference evidence="2 3" key="1">
    <citation type="submission" date="2020-02" db="EMBL/GenBank/DDBJ databases">
        <title>Bird 10,000 Genomes (B10K) Project - Family phase.</title>
        <authorList>
            <person name="Zhang G."/>
        </authorList>
    </citation>
    <scope>NUCLEOTIDE SEQUENCE [LARGE SCALE GENOMIC DNA]</scope>
    <source>
        <strain evidence="2">B10K-DU-017-21</strain>
    </source>
</reference>
<dbReference type="InterPro" id="IPR018154">
    <property type="entry name" value="TLV/ENV_coat_polyprotein"/>
</dbReference>
<evidence type="ECO:0000313" key="3">
    <source>
        <dbReference type="Proteomes" id="UP000632886"/>
    </source>
</evidence>
<organism evidence="2 3">
    <name type="scientific">Centropus bengalensis</name>
    <name type="common">lesser coucal</name>
    <dbReference type="NCBI Taxonomy" id="1463675"/>
    <lineage>
        <taxon>Eukaryota</taxon>
        <taxon>Metazoa</taxon>
        <taxon>Chordata</taxon>
        <taxon>Craniata</taxon>
        <taxon>Vertebrata</taxon>
        <taxon>Euteleostomi</taxon>
        <taxon>Archelosauria</taxon>
        <taxon>Archosauria</taxon>
        <taxon>Dinosauria</taxon>
        <taxon>Saurischia</taxon>
        <taxon>Theropoda</taxon>
        <taxon>Coelurosauria</taxon>
        <taxon>Aves</taxon>
        <taxon>Neognathae</taxon>
        <taxon>Neoaves</taxon>
        <taxon>Otidimorphae</taxon>
        <taxon>Cuculiformes</taxon>
        <taxon>Centropidae</taxon>
        <taxon>Centropus</taxon>
    </lineage>
</organism>
<keyword evidence="1" id="KW-1015">Disulfide bond</keyword>
<dbReference type="PANTHER" id="PTHR10424:SF73">
    <property type="entry name" value="ENDOGENOUS RETROVIRUS GROUP FC1 ENV POLYPROTEIN-RELATED"/>
    <property type="match status" value="1"/>
</dbReference>
<dbReference type="PANTHER" id="PTHR10424">
    <property type="entry name" value="VIRAL ENVELOPE PROTEIN"/>
    <property type="match status" value="1"/>
</dbReference>
<protein>
    <submittedName>
        <fullName evidence="2">ERVV2 protein</fullName>
    </submittedName>
</protein>
<feature type="non-terminal residue" evidence="2">
    <location>
        <position position="1"/>
    </location>
</feature>
<dbReference type="Gene3D" id="1.10.287.210">
    <property type="match status" value="1"/>
</dbReference>
<dbReference type="Proteomes" id="UP000632886">
    <property type="component" value="Unassembled WGS sequence"/>
</dbReference>
<dbReference type="SUPFAM" id="SSF58069">
    <property type="entry name" value="Virus ectodomain"/>
    <property type="match status" value="1"/>
</dbReference>
<dbReference type="Pfam" id="PF00429">
    <property type="entry name" value="TLV_coat"/>
    <property type="match status" value="1"/>
</dbReference>
<accession>A0A852MBM2</accession>
<dbReference type="AlphaFoldDB" id="A0A852MBM2"/>
<feature type="non-terminal residue" evidence="2">
    <location>
        <position position="95"/>
    </location>
</feature>
<name>A0A852MBM2_9AVES</name>
<sequence>MAFPSFVRWLIPSLGLSELEKAVVNISAVMTEFTNATKDAIQALQGEVHQLSEVVIQNRMALDTILASHGGVCEAVNTSCCSYVDEGGRIARDRE</sequence>
<evidence type="ECO:0000256" key="1">
    <source>
        <dbReference type="ARBA" id="ARBA00023157"/>
    </source>
</evidence>
<keyword evidence="3" id="KW-1185">Reference proteome</keyword>
<proteinExistence type="predicted"/>